<dbReference type="Gene3D" id="3.30.420.240">
    <property type="match status" value="1"/>
</dbReference>
<evidence type="ECO:0000259" key="2">
    <source>
        <dbReference type="Pfam" id="PF17289"/>
    </source>
</evidence>
<protein>
    <submittedName>
        <fullName evidence="3">DNA-packaging protein</fullName>
    </submittedName>
</protein>
<sequence>MRKNTVIKSFEEMKDDWRKYCGYWRVYPDKFIDFIKPPDCKIDLFFYQRLMLRILFRYRKVYFTFTRGTSKSFIELLGLKLKCIMYPGIKVFICAPRKKQAADIAKENIEKIWEFFPLLHGEVKEHWFQNDYTRLKFWNGSVLDVVQVSDSARGGRRNGGSIEEIVDEKMKKDDLHSVVIPLMANDRIAECKGVDPNEIHKFEWYITTAGTKQSFAYEKMREVLYEMAQGKSSFNIGAGYDLACSQGLLSYDFINELKELPTFNPLSFAREYESVWTGTSDNSLVKIDDVNQIRVLKNAEEKYCNDKNVEYILSYDVARSEGSQNANCALCVIKIIPRGDGTYQKHLVNIYSFEGTHFMEQAKFIKSKVNDFKASVVVIDSNGAGKGLVDILVTECDENPPYSVVNDDRYDKYKAANSIPMIYALSSNTKEDKASDIHNIFINYINNKGVKILHSESQARAFIDKKYKDSEAKANALMPFIMTDLLCEEIMNLEYKQSGNQTQVKQISRSINKDKFSALEYGLYYIYKLERKNAKRRRESIDISNFFLVKQASSKYKRW</sequence>
<organism evidence="3 4">
    <name type="scientific">Paenibacillus larvae subsp. pulvifaciens</name>
    <dbReference type="NCBI Taxonomy" id="1477"/>
    <lineage>
        <taxon>Bacteria</taxon>
        <taxon>Bacillati</taxon>
        <taxon>Bacillota</taxon>
        <taxon>Bacilli</taxon>
        <taxon>Bacillales</taxon>
        <taxon>Paenibacillaceae</taxon>
        <taxon>Paenibacillus</taxon>
    </lineage>
</organism>
<evidence type="ECO:0000313" key="4">
    <source>
        <dbReference type="Proteomes" id="UP000192727"/>
    </source>
</evidence>
<name>A0A1V0V055_9BACL</name>
<reference evidence="3 4" key="1">
    <citation type="submission" date="2017-03" db="EMBL/GenBank/DDBJ databases">
        <title>Paenibacillus larvae genome sequencing.</title>
        <authorList>
            <person name="Dingman D.W."/>
        </authorList>
    </citation>
    <scope>NUCLEOTIDE SEQUENCE [LARGE SCALE GENOMIC DNA]</scope>
    <source>
        <strain evidence="3 4">SAG 10367</strain>
        <plasmid evidence="4">pplp3</plasmid>
    </source>
</reference>
<accession>A0A1V0V055</accession>
<gene>
    <name evidence="3" type="ORF">B7C51_25165</name>
</gene>
<keyword evidence="3" id="KW-0614">Plasmid</keyword>
<dbReference type="InterPro" id="IPR035421">
    <property type="entry name" value="Terminase_6C"/>
</dbReference>
<proteinExistence type="predicted"/>
<feature type="domain" description="Terminase large subunit gp17-like C-terminal" evidence="2">
    <location>
        <begin position="314"/>
        <end position="458"/>
    </location>
</feature>
<evidence type="ECO:0000313" key="3">
    <source>
        <dbReference type="EMBL" id="ARF70807.1"/>
    </source>
</evidence>
<dbReference type="EMBL" id="CP020558">
    <property type="protein sequence ID" value="ARF70807.1"/>
    <property type="molecule type" value="Genomic_DNA"/>
</dbReference>
<keyword evidence="1" id="KW-1188">Viral release from host cell</keyword>
<dbReference type="InterPro" id="IPR027417">
    <property type="entry name" value="P-loop_NTPase"/>
</dbReference>
<dbReference type="Proteomes" id="UP000192727">
    <property type="component" value="Plasmid pPLP3"/>
</dbReference>
<dbReference type="Gene3D" id="3.40.50.300">
    <property type="entry name" value="P-loop containing nucleotide triphosphate hydrolases"/>
    <property type="match status" value="1"/>
</dbReference>
<geneLocation type="plasmid" evidence="4">
    <name>pplp3</name>
</geneLocation>
<dbReference type="Pfam" id="PF17289">
    <property type="entry name" value="Terminase_6C"/>
    <property type="match status" value="1"/>
</dbReference>
<dbReference type="AlphaFoldDB" id="A0A1V0V055"/>
<evidence type="ECO:0000256" key="1">
    <source>
        <dbReference type="ARBA" id="ARBA00022612"/>
    </source>
</evidence>